<evidence type="ECO:0000313" key="1">
    <source>
        <dbReference type="EMBL" id="KJU84916.1"/>
    </source>
</evidence>
<accession>A0A0F3GSU7</accession>
<proteinExistence type="predicted"/>
<dbReference type="EMBL" id="LACI01001230">
    <property type="protein sequence ID" value="KJU84916.1"/>
    <property type="molecule type" value="Genomic_DNA"/>
</dbReference>
<name>A0A0F3GSU7_9BACT</name>
<organism evidence="1 2">
    <name type="scientific">Candidatus Magnetobacterium bavaricum</name>
    <dbReference type="NCBI Taxonomy" id="29290"/>
    <lineage>
        <taxon>Bacteria</taxon>
        <taxon>Pseudomonadati</taxon>
        <taxon>Nitrospirota</taxon>
        <taxon>Thermodesulfovibrionia</taxon>
        <taxon>Thermodesulfovibrionales</taxon>
        <taxon>Candidatus Magnetobacteriaceae</taxon>
        <taxon>Candidatus Magnetobacterium</taxon>
    </lineage>
</organism>
<protein>
    <submittedName>
        <fullName evidence="1">Uncharacterized protein</fullName>
    </submittedName>
</protein>
<comment type="caution">
    <text evidence="1">The sequence shown here is derived from an EMBL/GenBank/DDBJ whole genome shotgun (WGS) entry which is preliminary data.</text>
</comment>
<reference evidence="1 2" key="1">
    <citation type="submission" date="2015-02" db="EMBL/GenBank/DDBJ databases">
        <title>Single-cell genomics of uncultivated deep-branching MTB reveals a conserved set of magnetosome genes.</title>
        <authorList>
            <person name="Kolinko S."/>
            <person name="Richter M."/>
            <person name="Glockner F.O."/>
            <person name="Brachmann A."/>
            <person name="Schuler D."/>
        </authorList>
    </citation>
    <scope>NUCLEOTIDE SEQUENCE [LARGE SCALE GENOMIC DNA]</scope>
    <source>
        <strain evidence="1">TM-1</strain>
    </source>
</reference>
<evidence type="ECO:0000313" key="2">
    <source>
        <dbReference type="Proteomes" id="UP000033423"/>
    </source>
</evidence>
<sequence length="50" mass="5973">MCNKHSVSKDNSFINPTLLRRMAFLNSPFSNIVCRFYTFTYMQILCKMFL</sequence>
<dbReference type="Proteomes" id="UP000033423">
    <property type="component" value="Unassembled WGS sequence"/>
</dbReference>
<dbReference type="AlphaFoldDB" id="A0A0F3GSU7"/>
<gene>
    <name evidence="1" type="ORF">MBAV_002890</name>
</gene>
<keyword evidence="2" id="KW-1185">Reference proteome</keyword>